<keyword evidence="3" id="KW-0479">Metal-binding</keyword>
<protein>
    <recommendedName>
        <fullName evidence="1">ribose-phosphate diphosphokinase</fullName>
        <ecNumber evidence="1">2.7.6.1</ecNumber>
    </recommendedName>
</protein>
<dbReference type="GO" id="GO:0016301">
    <property type="term" value="F:kinase activity"/>
    <property type="evidence" value="ECO:0007669"/>
    <property type="project" value="UniProtKB-KW"/>
</dbReference>
<dbReference type="GO" id="GO:0002189">
    <property type="term" value="C:ribose phosphate diphosphokinase complex"/>
    <property type="evidence" value="ECO:0007669"/>
    <property type="project" value="TreeGrafter"/>
</dbReference>
<dbReference type="InterPro" id="IPR000836">
    <property type="entry name" value="PRTase_dom"/>
</dbReference>
<evidence type="ECO:0000259" key="10">
    <source>
        <dbReference type="Pfam" id="PF13793"/>
    </source>
</evidence>
<dbReference type="GO" id="GO:0005737">
    <property type="term" value="C:cytoplasm"/>
    <property type="evidence" value="ECO:0007669"/>
    <property type="project" value="TreeGrafter"/>
</dbReference>
<dbReference type="GO" id="GO:0006015">
    <property type="term" value="P:5-phosphoribose 1-diphosphate biosynthetic process"/>
    <property type="evidence" value="ECO:0007669"/>
    <property type="project" value="TreeGrafter"/>
</dbReference>
<keyword evidence="2 11" id="KW-0808">Transferase</keyword>
<dbReference type="Pfam" id="PF13793">
    <property type="entry name" value="Pribosyltran_N"/>
    <property type="match status" value="1"/>
</dbReference>
<evidence type="ECO:0000256" key="7">
    <source>
        <dbReference type="ARBA" id="ARBA00022840"/>
    </source>
</evidence>
<dbReference type="InterPro" id="IPR029099">
    <property type="entry name" value="Pribosyltran_N"/>
</dbReference>
<keyword evidence="6 11" id="KW-0418">Kinase</keyword>
<dbReference type="EMBL" id="UOEU01000192">
    <property type="protein sequence ID" value="VAW31292.1"/>
    <property type="molecule type" value="Genomic_DNA"/>
</dbReference>
<keyword evidence="8" id="KW-0460">Magnesium</keyword>
<comment type="catalytic activity">
    <reaction evidence="9">
        <text>D-ribose 5-phosphate + ATP = 5-phospho-alpha-D-ribose 1-diphosphate + AMP + H(+)</text>
        <dbReference type="Rhea" id="RHEA:15609"/>
        <dbReference type="ChEBI" id="CHEBI:15378"/>
        <dbReference type="ChEBI" id="CHEBI:30616"/>
        <dbReference type="ChEBI" id="CHEBI:58017"/>
        <dbReference type="ChEBI" id="CHEBI:78346"/>
        <dbReference type="ChEBI" id="CHEBI:456215"/>
        <dbReference type="EC" id="2.7.6.1"/>
    </reaction>
</comment>
<keyword evidence="4" id="KW-0545">Nucleotide biosynthesis</keyword>
<gene>
    <name evidence="11" type="ORF">MNBD_CHLOROFLEXI01-3718</name>
</gene>
<keyword evidence="7" id="KW-0067">ATP-binding</keyword>
<dbReference type="InterPro" id="IPR029057">
    <property type="entry name" value="PRTase-like"/>
</dbReference>
<dbReference type="GO" id="GO:0005524">
    <property type="term" value="F:ATP binding"/>
    <property type="evidence" value="ECO:0007669"/>
    <property type="project" value="UniProtKB-KW"/>
</dbReference>
<dbReference type="Gene3D" id="3.40.50.2020">
    <property type="match status" value="2"/>
</dbReference>
<evidence type="ECO:0000256" key="6">
    <source>
        <dbReference type="ARBA" id="ARBA00022777"/>
    </source>
</evidence>
<evidence type="ECO:0000256" key="2">
    <source>
        <dbReference type="ARBA" id="ARBA00022679"/>
    </source>
</evidence>
<accession>A0A3B0UXT6</accession>
<evidence type="ECO:0000256" key="1">
    <source>
        <dbReference type="ARBA" id="ARBA00013247"/>
    </source>
</evidence>
<dbReference type="SMART" id="SM01400">
    <property type="entry name" value="Pribosyltran_N"/>
    <property type="match status" value="1"/>
</dbReference>
<evidence type="ECO:0000256" key="4">
    <source>
        <dbReference type="ARBA" id="ARBA00022727"/>
    </source>
</evidence>
<evidence type="ECO:0000313" key="11">
    <source>
        <dbReference type="EMBL" id="VAW31292.1"/>
    </source>
</evidence>
<dbReference type="GO" id="GO:0006164">
    <property type="term" value="P:purine nucleotide biosynthetic process"/>
    <property type="evidence" value="ECO:0007669"/>
    <property type="project" value="TreeGrafter"/>
</dbReference>
<evidence type="ECO:0000256" key="3">
    <source>
        <dbReference type="ARBA" id="ARBA00022723"/>
    </source>
</evidence>
<dbReference type="FunFam" id="3.40.50.2020:FF:000007">
    <property type="entry name" value="Ribose-phosphate pyrophosphokinase"/>
    <property type="match status" value="1"/>
</dbReference>
<reference evidence="11" key="1">
    <citation type="submission" date="2018-06" db="EMBL/GenBank/DDBJ databases">
        <authorList>
            <person name="Zhirakovskaya E."/>
        </authorList>
    </citation>
    <scope>NUCLEOTIDE SEQUENCE</scope>
</reference>
<name>A0A3B0UXT6_9ZZZZ</name>
<proteinExistence type="predicted"/>
<dbReference type="GO" id="GO:0000287">
    <property type="term" value="F:magnesium ion binding"/>
    <property type="evidence" value="ECO:0007669"/>
    <property type="project" value="InterPro"/>
</dbReference>
<dbReference type="AlphaFoldDB" id="A0A3B0UXT6"/>
<dbReference type="PANTHER" id="PTHR10210">
    <property type="entry name" value="RIBOSE-PHOSPHATE DIPHOSPHOKINASE FAMILY MEMBER"/>
    <property type="match status" value="1"/>
</dbReference>
<keyword evidence="5" id="KW-0547">Nucleotide-binding</keyword>
<evidence type="ECO:0000256" key="8">
    <source>
        <dbReference type="ARBA" id="ARBA00022842"/>
    </source>
</evidence>
<dbReference type="PANTHER" id="PTHR10210:SF32">
    <property type="entry name" value="RIBOSE-PHOSPHATE PYROPHOSPHOKINASE 2"/>
    <property type="match status" value="1"/>
</dbReference>
<sequence length="326" mass="35627">MEEILDPNDVRIFSGRSNIPIAEKIAQQMGVPLEPTRFSKFSNDNLFVQLGASVRGRIVYIVQSMTPPVSDHLMELLMMLDIAKSAAAREIHAIIPYFSYARSDKKDAPRISITARLVADLLHTAGATHMMTMALHSPQVHGFFSIPADPLTARMALEKLMRQQKLDPKIDVVVSPDMGRAKPAARFAAGLGLPIASADKTRVSDTEVKIGGLIRRQVQGFEHAIVYDDEIATGGSVVELSQVLVASGIQRVTLVCTHGLFLGPAVERIHSVPQIKSIVTTDTVERPLARQPNNLTVLSVSTVFAEAIRQNYMRRSIGALFEGVEA</sequence>
<dbReference type="GO" id="GO:0004749">
    <property type="term" value="F:ribose phosphate diphosphokinase activity"/>
    <property type="evidence" value="ECO:0007669"/>
    <property type="project" value="UniProtKB-EC"/>
</dbReference>
<dbReference type="CDD" id="cd06223">
    <property type="entry name" value="PRTases_typeI"/>
    <property type="match status" value="1"/>
</dbReference>
<evidence type="ECO:0000256" key="5">
    <source>
        <dbReference type="ARBA" id="ARBA00022741"/>
    </source>
</evidence>
<organism evidence="11">
    <name type="scientific">hydrothermal vent metagenome</name>
    <dbReference type="NCBI Taxonomy" id="652676"/>
    <lineage>
        <taxon>unclassified sequences</taxon>
        <taxon>metagenomes</taxon>
        <taxon>ecological metagenomes</taxon>
    </lineage>
</organism>
<dbReference type="EC" id="2.7.6.1" evidence="1"/>
<feature type="domain" description="Ribose-phosphate pyrophosphokinase N-terminal" evidence="10">
    <location>
        <begin position="11"/>
        <end position="126"/>
    </location>
</feature>
<evidence type="ECO:0000256" key="9">
    <source>
        <dbReference type="ARBA" id="ARBA00049535"/>
    </source>
</evidence>
<dbReference type="Pfam" id="PF14572">
    <property type="entry name" value="Pribosyl_synth"/>
    <property type="match status" value="1"/>
</dbReference>
<dbReference type="NCBIfam" id="TIGR01251">
    <property type="entry name" value="ribP_PPkin"/>
    <property type="match status" value="1"/>
</dbReference>
<dbReference type="InterPro" id="IPR005946">
    <property type="entry name" value="Rib-P_diPkinase"/>
</dbReference>
<dbReference type="SUPFAM" id="SSF53271">
    <property type="entry name" value="PRTase-like"/>
    <property type="match status" value="2"/>
</dbReference>